<sequence>MEAIYILHEKDMDARFYVYLRYENILLIQLRNIQSLFDIQLLSLTIDETEKFRILCSIEGQTCQYIFRVINENTNTSSHSSKSYFTDSISSLLSIPILSNSTHHHGNNRTYSSLMQTSLENLDIGSDLRSINCLNLLDFAFERGLHRAKKRLSLAIPFSP</sequence>
<name>A0A815IL53_9BILA</name>
<dbReference type="Proteomes" id="UP000663854">
    <property type="component" value="Unassembled WGS sequence"/>
</dbReference>
<reference evidence="1" key="1">
    <citation type="submission" date="2021-02" db="EMBL/GenBank/DDBJ databases">
        <authorList>
            <person name="Nowell W R."/>
        </authorList>
    </citation>
    <scope>NUCLEOTIDE SEQUENCE</scope>
</reference>
<dbReference type="EMBL" id="CAJNOL010005766">
    <property type="protein sequence ID" value="CAF1609453.1"/>
    <property type="molecule type" value="Genomic_DNA"/>
</dbReference>
<evidence type="ECO:0000313" key="4">
    <source>
        <dbReference type="Proteomes" id="UP000663870"/>
    </source>
</evidence>
<gene>
    <name evidence="2" type="ORF">JXQ802_LOCUS49237</name>
    <name evidence="1" type="ORF">PYM288_LOCUS33163</name>
</gene>
<dbReference type="EMBL" id="CAJNOH010004351">
    <property type="protein sequence ID" value="CAF1366970.1"/>
    <property type="molecule type" value="Genomic_DNA"/>
</dbReference>
<evidence type="ECO:0000313" key="1">
    <source>
        <dbReference type="EMBL" id="CAF1366970.1"/>
    </source>
</evidence>
<protein>
    <submittedName>
        <fullName evidence="1">Uncharacterized protein</fullName>
    </submittedName>
</protein>
<keyword evidence="4" id="KW-1185">Reference proteome</keyword>
<organism evidence="1 3">
    <name type="scientific">Rotaria sordida</name>
    <dbReference type="NCBI Taxonomy" id="392033"/>
    <lineage>
        <taxon>Eukaryota</taxon>
        <taxon>Metazoa</taxon>
        <taxon>Spiralia</taxon>
        <taxon>Gnathifera</taxon>
        <taxon>Rotifera</taxon>
        <taxon>Eurotatoria</taxon>
        <taxon>Bdelloidea</taxon>
        <taxon>Philodinida</taxon>
        <taxon>Philodinidae</taxon>
        <taxon>Rotaria</taxon>
    </lineage>
</organism>
<dbReference type="AlphaFoldDB" id="A0A815IL53"/>
<dbReference type="Proteomes" id="UP000663870">
    <property type="component" value="Unassembled WGS sequence"/>
</dbReference>
<accession>A0A815IL53</accession>
<comment type="caution">
    <text evidence="1">The sequence shown here is derived from an EMBL/GenBank/DDBJ whole genome shotgun (WGS) entry which is preliminary data.</text>
</comment>
<evidence type="ECO:0000313" key="2">
    <source>
        <dbReference type="EMBL" id="CAF1609453.1"/>
    </source>
</evidence>
<evidence type="ECO:0000313" key="3">
    <source>
        <dbReference type="Proteomes" id="UP000663854"/>
    </source>
</evidence>
<proteinExistence type="predicted"/>